<dbReference type="PIRSF" id="PIRSF003230">
    <property type="entry name" value="YbgC"/>
    <property type="match status" value="1"/>
</dbReference>
<dbReference type="NCBIfam" id="TIGR00051">
    <property type="entry name" value="YbgC/FadM family acyl-CoA thioesterase"/>
    <property type="match status" value="1"/>
</dbReference>
<dbReference type="EMBL" id="LN483073">
    <property type="protein sequence ID" value="CEA00622.1"/>
    <property type="molecule type" value="Genomic_DNA"/>
</dbReference>
<dbReference type="AlphaFoldDB" id="A0A078M5K2"/>
<evidence type="ECO:0000256" key="2">
    <source>
        <dbReference type="ARBA" id="ARBA00022801"/>
    </source>
</evidence>
<reference evidence="3" key="1">
    <citation type="submission" date="2014-07" db="EMBL/GenBank/DDBJ databases">
        <authorList>
            <person name="Urmite Genomes Urmite Genomes"/>
        </authorList>
    </citation>
    <scope>NUCLEOTIDE SEQUENCE</scope>
    <source>
        <strain evidence="3">13S34_air</strain>
    </source>
</reference>
<comment type="similarity">
    <text evidence="1">Belongs to the 4-hydroxybenzoyl-CoA thioesterase family.</text>
</comment>
<dbReference type="GO" id="GO:0047617">
    <property type="term" value="F:fatty acyl-CoA hydrolase activity"/>
    <property type="evidence" value="ECO:0007669"/>
    <property type="project" value="TreeGrafter"/>
</dbReference>
<dbReference type="CDD" id="cd00586">
    <property type="entry name" value="4HBT"/>
    <property type="match status" value="1"/>
</dbReference>
<evidence type="ECO:0000256" key="1">
    <source>
        <dbReference type="ARBA" id="ARBA00005953"/>
    </source>
</evidence>
<dbReference type="InterPro" id="IPR050563">
    <property type="entry name" value="4-hydroxybenzoyl-CoA_TE"/>
</dbReference>
<dbReference type="PANTHER" id="PTHR31793:SF27">
    <property type="entry name" value="NOVEL THIOESTERASE SUPERFAMILY DOMAIN AND SAPOSIN A-TYPE DOMAIN CONTAINING PROTEIN (0610012H03RIK)"/>
    <property type="match status" value="1"/>
</dbReference>
<organism evidence="3">
    <name type="scientific">Metalysinibacillus saudimassiliensis</name>
    <dbReference type="NCBI Taxonomy" id="1461583"/>
    <lineage>
        <taxon>Bacteria</taxon>
        <taxon>Bacillati</taxon>
        <taxon>Bacillota</taxon>
        <taxon>Bacilli</taxon>
        <taxon>Bacillales</taxon>
        <taxon>Caryophanaceae</taxon>
        <taxon>Metalysinibacillus</taxon>
    </lineage>
</organism>
<dbReference type="PATRIC" id="fig|1461583.4.peg.648"/>
<dbReference type="PANTHER" id="PTHR31793">
    <property type="entry name" value="4-HYDROXYBENZOYL-COA THIOESTERASE FAMILY MEMBER"/>
    <property type="match status" value="1"/>
</dbReference>
<dbReference type="Gene3D" id="3.10.129.10">
    <property type="entry name" value="Hotdog Thioesterase"/>
    <property type="match status" value="1"/>
</dbReference>
<dbReference type="SUPFAM" id="SSF54637">
    <property type="entry name" value="Thioesterase/thiol ester dehydrase-isomerase"/>
    <property type="match status" value="1"/>
</dbReference>
<protein>
    <submittedName>
        <fullName evidence="3">1,4-dihydroxy-2-naphthoyl-CoA hydrolase</fullName>
    </submittedName>
</protein>
<name>A0A078M5K2_9BACL</name>
<sequence>MYCSEAKLDVRYGETDQMGVVYHANYIIYMEVGRVQLMKDLGFVYADLEDIGYVSPVMDLQVSYKAALRYGQTVTIRTWIEKHERVRTTYGYEILHEDGTVAATATSVHALVTKDELRPVALRKVAPEWDAAYVKAAKK</sequence>
<dbReference type="Pfam" id="PF13279">
    <property type="entry name" value="4HBT_2"/>
    <property type="match status" value="1"/>
</dbReference>
<proteinExistence type="inferred from homology"/>
<accession>A0A078M5K2</accession>
<keyword evidence="2 3" id="KW-0378">Hydrolase</keyword>
<dbReference type="HOGENOM" id="CLU_101141_3_3_9"/>
<dbReference type="InterPro" id="IPR006684">
    <property type="entry name" value="YbgC/YbaW"/>
</dbReference>
<dbReference type="InterPro" id="IPR029069">
    <property type="entry name" value="HotDog_dom_sf"/>
</dbReference>
<evidence type="ECO:0000313" key="3">
    <source>
        <dbReference type="EMBL" id="CEA00622.1"/>
    </source>
</evidence>
<gene>
    <name evidence="3" type="ORF">BN1050_00675</name>
</gene>